<reference evidence="2" key="1">
    <citation type="journal article" date="2023" name="Mol. Ecol. Resour.">
        <title>Chromosome-level genome assembly of a triploid poplar Populus alba 'Berolinensis'.</title>
        <authorList>
            <person name="Chen S."/>
            <person name="Yu Y."/>
            <person name="Wang X."/>
            <person name="Wang S."/>
            <person name="Zhang T."/>
            <person name="Zhou Y."/>
            <person name="He R."/>
            <person name="Meng N."/>
            <person name="Wang Y."/>
            <person name="Liu W."/>
            <person name="Liu Z."/>
            <person name="Liu J."/>
            <person name="Guo Q."/>
            <person name="Huang H."/>
            <person name="Sederoff R.R."/>
            <person name="Wang G."/>
            <person name="Qu G."/>
            <person name="Chen S."/>
        </authorList>
    </citation>
    <scope>NUCLEOTIDE SEQUENCE</scope>
    <source>
        <strain evidence="2">SC-2020</strain>
    </source>
</reference>
<evidence type="ECO:0000256" key="1">
    <source>
        <dbReference type="SAM" id="MobiDB-lite"/>
    </source>
</evidence>
<accession>A0AAD6RA93</accession>
<name>A0AAD6RA93_9ROSI</name>
<dbReference type="EMBL" id="JAQIZT010000003">
    <property type="protein sequence ID" value="KAJ7005176.1"/>
    <property type="molecule type" value="Genomic_DNA"/>
</dbReference>
<evidence type="ECO:0000313" key="2">
    <source>
        <dbReference type="EMBL" id="KAJ7005176.1"/>
    </source>
</evidence>
<dbReference type="Proteomes" id="UP001164929">
    <property type="component" value="Chromosome 3"/>
</dbReference>
<evidence type="ECO:0000313" key="3">
    <source>
        <dbReference type="Proteomes" id="UP001164929"/>
    </source>
</evidence>
<proteinExistence type="predicted"/>
<organism evidence="2 3">
    <name type="scientific">Populus alba x Populus x berolinensis</name>
    <dbReference type="NCBI Taxonomy" id="444605"/>
    <lineage>
        <taxon>Eukaryota</taxon>
        <taxon>Viridiplantae</taxon>
        <taxon>Streptophyta</taxon>
        <taxon>Embryophyta</taxon>
        <taxon>Tracheophyta</taxon>
        <taxon>Spermatophyta</taxon>
        <taxon>Magnoliopsida</taxon>
        <taxon>eudicotyledons</taxon>
        <taxon>Gunneridae</taxon>
        <taxon>Pentapetalae</taxon>
        <taxon>rosids</taxon>
        <taxon>fabids</taxon>
        <taxon>Malpighiales</taxon>
        <taxon>Salicaceae</taxon>
        <taxon>Saliceae</taxon>
        <taxon>Populus</taxon>
    </lineage>
</organism>
<protein>
    <submittedName>
        <fullName evidence="2">Uncharacterized protein</fullName>
    </submittedName>
</protein>
<sequence length="31" mass="3339">MSLKSGTIPSTLGEYKQDNKREGTACKPKAV</sequence>
<feature type="compositionally biased region" description="Basic and acidic residues" evidence="1">
    <location>
        <begin position="15"/>
        <end position="24"/>
    </location>
</feature>
<feature type="compositionally biased region" description="Polar residues" evidence="1">
    <location>
        <begin position="1"/>
        <end position="10"/>
    </location>
</feature>
<dbReference type="AlphaFoldDB" id="A0AAD6RA93"/>
<comment type="caution">
    <text evidence="2">The sequence shown here is derived from an EMBL/GenBank/DDBJ whole genome shotgun (WGS) entry which is preliminary data.</text>
</comment>
<gene>
    <name evidence="2" type="ORF">NC653_009863</name>
</gene>
<keyword evidence="3" id="KW-1185">Reference proteome</keyword>
<feature type="region of interest" description="Disordered" evidence="1">
    <location>
        <begin position="1"/>
        <end position="31"/>
    </location>
</feature>